<dbReference type="STRING" id="77586.A0A0D9VG08"/>
<dbReference type="GO" id="GO:0003729">
    <property type="term" value="F:mRNA binding"/>
    <property type="evidence" value="ECO:0007669"/>
    <property type="project" value="TreeGrafter"/>
</dbReference>
<dbReference type="AlphaFoldDB" id="A0A0D9VG08"/>
<dbReference type="Proteomes" id="UP000032180">
    <property type="component" value="Chromosome 2"/>
</dbReference>
<sequence>MRPSTRRPDATRPRRTAPRTHQANAARPHDATSHTASTHGSSELSSPHAPARSRAKPSREKQTPLLPSPRADHRFARCLSPPILPACFLRLPTARGCGGEPHPPSRRRPRPPLPGLARVSGIRALILPFPRRRSVPSRAVLRSVPHPAPIRRGPRNPRVSPRQWMRVINLLTSSVPRNMLKRRIMNHQQQTVPLRASANGFPHRKLDREGSGRHDGKTQLLRSSSGGFSGTENGGKLGHESPSRDRLVYVMAHLIGHHVEVHVKNGSIISGIFHATNSDKDFGIVIKMAQVIKDGSARGQKSACDVVKKPETMIIPARELVQILAKDVALGGDELPKGPSHEKRKDLMIDAAISRSHFPEERELERWAPDEGDSECLELEKYDRKGNRSWDQFETNAALFGVKSTFNEELYTTKLERGPHMRELEKHASRLAREIEGEDTKDMHLAEERGLYLDDDFDHDEEIKYSAVRRDTDNTKYKLSTNISSNTNQVDPKALLLCPSTADQESSSHVVGTDLAANFPTLNPDKSRLDDKLTNDSSGDRSTRNLQTENIISEGGRLSISEVLKLKTLILFSDLEAPSSSSRASEPSSSGQAKKSSESQAADSTLSGKLPSSAEHVNSSQRPGSSTSSTSERIAANSVACAPGLSPSSSMGSLSSEKSSLNPNAKEFKLNPNAKSFTPSTSLRPPQPPASDGAYYYANNMPTAAPLAPPMGMGFPPAYGGQPMVYNAPPGQPQGYMHPAGPQYGQQMMMGQTRPVYYYAPEMPQYRGRNF</sequence>
<feature type="compositionally biased region" description="Polar residues" evidence="1">
    <location>
        <begin position="673"/>
        <end position="684"/>
    </location>
</feature>
<feature type="compositionally biased region" description="Basic and acidic residues" evidence="1">
    <location>
        <begin position="204"/>
        <end position="217"/>
    </location>
</feature>
<dbReference type="EnsemblPlants" id="LPERR02G13490.2">
    <property type="protein sequence ID" value="LPERR02G13490.2"/>
    <property type="gene ID" value="LPERR02G13490"/>
</dbReference>
<dbReference type="InterPro" id="IPR009604">
    <property type="entry name" value="LsmAD_domain"/>
</dbReference>
<feature type="compositionally biased region" description="Gly residues" evidence="1">
    <location>
        <begin position="227"/>
        <end position="236"/>
    </location>
</feature>
<keyword evidence="4" id="KW-1185">Reference proteome</keyword>
<evidence type="ECO:0000313" key="4">
    <source>
        <dbReference type="Proteomes" id="UP000032180"/>
    </source>
</evidence>
<dbReference type="InterPro" id="IPR045117">
    <property type="entry name" value="ATXN2-like"/>
</dbReference>
<feature type="compositionally biased region" description="Basic and acidic residues" evidence="1">
    <location>
        <begin position="525"/>
        <end position="543"/>
    </location>
</feature>
<evidence type="ECO:0000256" key="1">
    <source>
        <dbReference type="SAM" id="MobiDB-lite"/>
    </source>
</evidence>
<dbReference type="InterPro" id="IPR025852">
    <property type="entry name" value="SM_dom_ATX"/>
</dbReference>
<feature type="region of interest" description="Disordered" evidence="1">
    <location>
        <begin position="188"/>
        <end position="241"/>
    </location>
</feature>
<proteinExistence type="predicted"/>
<dbReference type="Pfam" id="PF06741">
    <property type="entry name" value="LsmAD"/>
    <property type="match status" value="1"/>
</dbReference>
<name>A0A0D9VG08_9ORYZ</name>
<dbReference type="eggNOG" id="KOG2375">
    <property type="taxonomic scope" value="Eukaryota"/>
</dbReference>
<feature type="compositionally biased region" description="Basic and acidic residues" evidence="1">
    <location>
        <begin position="1"/>
        <end position="12"/>
    </location>
</feature>
<feature type="region of interest" description="Disordered" evidence="1">
    <location>
        <begin position="576"/>
        <end position="691"/>
    </location>
</feature>
<reference evidence="3" key="3">
    <citation type="submission" date="2015-04" db="UniProtKB">
        <authorList>
            <consortium name="EnsemblPlants"/>
        </authorList>
    </citation>
    <scope>IDENTIFICATION</scope>
</reference>
<dbReference type="Gramene" id="LPERR02G13490.2">
    <property type="protein sequence ID" value="LPERR02G13490.2"/>
    <property type="gene ID" value="LPERR02G13490"/>
</dbReference>
<feature type="compositionally biased region" description="Low complexity" evidence="1">
    <location>
        <begin position="645"/>
        <end position="661"/>
    </location>
</feature>
<feature type="compositionally biased region" description="Low complexity" evidence="1">
    <location>
        <begin position="33"/>
        <end position="42"/>
    </location>
</feature>
<feature type="region of interest" description="Disordered" evidence="1">
    <location>
        <begin position="515"/>
        <end position="548"/>
    </location>
</feature>
<reference evidence="3 4" key="1">
    <citation type="submission" date="2012-08" db="EMBL/GenBank/DDBJ databases">
        <title>Oryza genome evolution.</title>
        <authorList>
            <person name="Wing R.A."/>
        </authorList>
    </citation>
    <scope>NUCLEOTIDE SEQUENCE</scope>
</reference>
<dbReference type="GO" id="GO:0010494">
    <property type="term" value="C:cytoplasmic stress granule"/>
    <property type="evidence" value="ECO:0007669"/>
    <property type="project" value="TreeGrafter"/>
</dbReference>
<dbReference type="Pfam" id="PF14438">
    <property type="entry name" value="SM-ATX"/>
    <property type="match status" value="1"/>
</dbReference>
<protein>
    <recommendedName>
        <fullName evidence="2">LsmAD domain-containing protein</fullName>
    </recommendedName>
</protein>
<feature type="compositionally biased region" description="Polar residues" evidence="1">
    <location>
        <begin position="615"/>
        <end position="624"/>
    </location>
</feature>
<organism evidence="3 4">
    <name type="scientific">Leersia perrieri</name>
    <dbReference type="NCBI Taxonomy" id="77586"/>
    <lineage>
        <taxon>Eukaryota</taxon>
        <taxon>Viridiplantae</taxon>
        <taxon>Streptophyta</taxon>
        <taxon>Embryophyta</taxon>
        <taxon>Tracheophyta</taxon>
        <taxon>Spermatophyta</taxon>
        <taxon>Magnoliopsida</taxon>
        <taxon>Liliopsida</taxon>
        <taxon>Poales</taxon>
        <taxon>Poaceae</taxon>
        <taxon>BOP clade</taxon>
        <taxon>Oryzoideae</taxon>
        <taxon>Oryzeae</taxon>
        <taxon>Oryzinae</taxon>
        <taxon>Leersia</taxon>
    </lineage>
</organism>
<reference evidence="4" key="2">
    <citation type="submission" date="2013-12" db="EMBL/GenBank/DDBJ databases">
        <authorList>
            <person name="Yu Y."/>
            <person name="Lee S."/>
            <person name="de Baynast K."/>
            <person name="Wissotski M."/>
            <person name="Liu L."/>
            <person name="Talag J."/>
            <person name="Goicoechea J."/>
            <person name="Angelova A."/>
            <person name="Jetty R."/>
            <person name="Kudrna D."/>
            <person name="Golser W."/>
            <person name="Rivera L."/>
            <person name="Zhang J."/>
            <person name="Wing R."/>
        </authorList>
    </citation>
    <scope>NUCLEOTIDE SEQUENCE</scope>
</reference>
<dbReference type="PANTHER" id="PTHR12854:SF7">
    <property type="entry name" value="ATAXIN-2 HOMOLOG"/>
    <property type="match status" value="1"/>
</dbReference>
<feature type="region of interest" description="Disordered" evidence="1">
    <location>
        <begin position="1"/>
        <end position="69"/>
    </location>
</feature>
<feature type="compositionally biased region" description="Low complexity" evidence="1">
    <location>
        <begin position="576"/>
        <end position="604"/>
    </location>
</feature>
<evidence type="ECO:0000313" key="3">
    <source>
        <dbReference type="EnsemblPlants" id="LPERR02G13490.2"/>
    </source>
</evidence>
<feature type="domain" description="LsmAD" evidence="2">
    <location>
        <begin position="400"/>
        <end position="471"/>
    </location>
</feature>
<dbReference type="PANTHER" id="PTHR12854">
    <property type="entry name" value="ATAXIN 2-RELATED"/>
    <property type="match status" value="1"/>
</dbReference>
<dbReference type="SMART" id="SM01272">
    <property type="entry name" value="LsmAD"/>
    <property type="match status" value="1"/>
</dbReference>
<evidence type="ECO:0000259" key="2">
    <source>
        <dbReference type="SMART" id="SM01272"/>
    </source>
</evidence>
<dbReference type="GO" id="GO:0034063">
    <property type="term" value="P:stress granule assembly"/>
    <property type="evidence" value="ECO:0007669"/>
    <property type="project" value="TreeGrafter"/>
</dbReference>
<dbReference type="FunFam" id="2.30.30.100:FF:000054">
    <property type="entry name" value="Polyadenylate-binding protein-interacting protein 3"/>
    <property type="match status" value="1"/>
</dbReference>
<dbReference type="Gene3D" id="2.30.30.100">
    <property type="match status" value="1"/>
</dbReference>
<accession>A0A0D9VG08</accession>